<gene>
    <name evidence="3" type="ORF">D1610_12090</name>
</gene>
<dbReference type="PROSITE" id="PS50883">
    <property type="entry name" value="EAL"/>
    <property type="match status" value="1"/>
</dbReference>
<dbReference type="GO" id="GO:0071111">
    <property type="term" value="F:cyclic-guanylate-specific phosphodiesterase activity"/>
    <property type="evidence" value="ECO:0007669"/>
    <property type="project" value="InterPro"/>
</dbReference>
<dbReference type="Proteomes" id="UP000266693">
    <property type="component" value="Unassembled WGS sequence"/>
</dbReference>
<dbReference type="PANTHER" id="PTHR33121:SF79">
    <property type="entry name" value="CYCLIC DI-GMP PHOSPHODIESTERASE PDED-RELATED"/>
    <property type="match status" value="1"/>
</dbReference>
<dbReference type="InterPro" id="IPR029787">
    <property type="entry name" value="Nucleotide_cyclase"/>
</dbReference>
<organism evidence="3 4">
    <name type="scientific">Sphingomonas gilva</name>
    <dbReference type="NCBI Taxonomy" id="2305907"/>
    <lineage>
        <taxon>Bacteria</taxon>
        <taxon>Pseudomonadati</taxon>
        <taxon>Pseudomonadota</taxon>
        <taxon>Alphaproteobacteria</taxon>
        <taxon>Sphingomonadales</taxon>
        <taxon>Sphingomonadaceae</taxon>
        <taxon>Sphingomonas</taxon>
    </lineage>
</organism>
<dbReference type="AlphaFoldDB" id="A0A396RPS6"/>
<dbReference type="Pfam" id="PF00990">
    <property type="entry name" value="GGDEF"/>
    <property type="match status" value="1"/>
</dbReference>
<proteinExistence type="predicted"/>
<dbReference type="Gene3D" id="3.30.70.270">
    <property type="match status" value="1"/>
</dbReference>
<evidence type="ECO:0000259" key="1">
    <source>
        <dbReference type="PROSITE" id="PS50883"/>
    </source>
</evidence>
<dbReference type="PROSITE" id="PS50887">
    <property type="entry name" value="GGDEF"/>
    <property type="match status" value="1"/>
</dbReference>
<dbReference type="PANTHER" id="PTHR33121">
    <property type="entry name" value="CYCLIC DI-GMP PHOSPHODIESTERASE PDEF"/>
    <property type="match status" value="1"/>
</dbReference>
<feature type="domain" description="EAL" evidence="1">
    <location>
        <begin position="316"/>
        <end position="569"/>
    </location>
</feature>
<evidence type="ECO:0000313" key="4">
    <source>
        <dbReference type="Proteomes" id="UP000266693"/>
    </source>
</evidence>
<comment type="caution">
    <text evidence="3">The sequence shown here is derived from an EMBL/GenBank/DDBJ whole genome shotgun (WGS) entry which is preliminary data.</text>
</comment>
<dbReference type="EMBL" id="QWLV01000005">
    <property type="protein sequence ID" value="RHW17272.1"/>
    <property type="molecule type" value="Genomic_DNA"/>
</dbReference>
<dbReference type="SUPFAM" id="SSF55073">
    <property type="entry name" value="Nucleotide cyclase"/>
    <property type="match status" value="1"/>
</dbReference>
<dbReference type="InterPro" id="IPR050706">
    <property type="entry name" value="Cyclic-di-GMP_PDE-like"/>
</dbReference>
<dbReference type="SMART" id="SM00267">
    <property type="entry name" value="GGDEF"/>
    <property type="match status" value="1"/>
</dbReference>
<dbReference type="InterPro" id="IPR043128">
    <property type="entry name" value="Rev_trsase/Diguanyl_cyclase"/>
</dbReference>
<feature type="domain" description="GGDEF" evidence="2">
    <location>
        <begin position="173"/>
        <end position="310"/>
    </location>
</feature>
<keyword evidence="4" id="KW-1185">Reference proteome</keyword>
<dbReference type="InterPro" id="IPR000160">
    <property type="entry name" value="GGDEF_dom"/>
</dbReference>
<dbReference type="CDD" id="cd01949">
    <property type="entry name" value="GGDEF"/>
    <property type="match status" value="1"/>
</dbReference>
<reference evidence="3 4" key="1">
    <citation type="submission" date="2018-08" db="EMBL/GenBank/DDBJ databases">
        <title>The multiple taxonomic identification of Sphingomonas gilva.</title>
        <authorList>
            <person name="Zhu D."/>
            <person name="Zheng S."/>
        </authorList>
    </citation>
    <scope>NUCLEOTIDE SEQUENCE [LARGE SCALE GENOMIC DNA]</scope>
    <source>
        <strain evidence="3 4">ZDH117</strain>
    </source>
</reference>
<evidence type="ECO:0000259" key="2">
    <source>
        <dbReference type="PROSITE" id="PS50887"/>
    </source>
</evidence>
<protein>
    <submittedName>
        <fullName evidence="3">Bifunctional diguanylate cyclase/phosphodiesterase</fullName>
    </submittedName>
</protein>
<dbReference type="SUPFAM" id="SSF141868">
    <property type="entry name" value="EAL domain-like"/>
    <property type="match status" value="1"/>
</dbReference>
<dbReference type="SMART" id="SM00052">
    <property type="entry name" value="EAL"/>
    <property type="match status" value="1"/>
</dbReference>
<dbReference type="Gene3D" id="3.20.20.450">
    <property type="entry name" value="EAL domain"/>
    <property type="match status" value="1"/>
</dbReference>
<dbReference type="OrthoDB" id="9814202at2"/>
<accession>A0A396RPS6</accession>
<dbReference type="InterPro" id="IPR001633">
    <property type="entry name" value="EAL_dom"/>
</dbReference>
<dbReference type="CDD" id="cd01948">
    <property type="entry name" value="EAL"/>
    <property type="match status" value="1"/>
</dbReference>
<dbReference type="NCBIfam" id="TIGR00254">
    <property type="entry name" value="GGDEF"/>
    <property type="match status" value="1"/>
</dbReference>
<name>A0A396RPS6_9SPHN</name>
<sequence>MMVQAARPETTVFVAPARQLVPAGEGVRLVSAAGDTPLDQQFLASRARAVVADLRVSGGREALAVLAPAILGQHAALLAIVGPDDVAGLHAAREAGATHLLVAPFAPSTLAATLAGLAETGRKLAGDWSMEPLAPPDPADQRRAATRDLVTGARDALAARRWLDRRLSSGEGEGVLVLLVALSRFEMVNTAYGRTAGDTVLRGVAARIEHVAAEVLGDDWLVARMGGSEFAVLGRQAEHPERVTLLAEQIAEAVARPFVSSGAIVALGARIGVAVGEAGERDAARLLRRAGEALETARESDGATVRYASRTTEPAPYDLAIDLRHAIERGEIELRFQPQVAIGGGEISGVEALARWSHPVLGLLGAETLFAAAERADLVLALSDHVQRATLQAAAAWTGARAGLRLAINLTANDIRRPGFADLFIDRVDSSGFPRGRLTVEITEGGLIEDLSLAANLFARFRATGIRVAIDDFGTGYSNLAYLKSLPLDYLKIDKRMAQDIAGTARDRVVVRGVIDMARSLGLAVIAEGVETAEQLDLLAREGCNFYQGYLCAEPLTDAALADLLEERGG</sequence>
<dbReference type="Pfam" id="PF00563">
    <property type="entry name" value="EAL"/>
    <property type="match status" value="1"/>
</dbReference>
<dbReference type="InterPro" id="IPR035919">
    <property type="entry name" value="EAL_sf"/>
</dbReference>
<evidence type="ECO:0000313" key="3">
    <source>
        <dbReference type="EMBL" id="RHW17272.1"/>
    </source>
</evidence>
<dbReference type="RefSeq" id="WP_118864439.1">
    <property type="nucleotide sequence ID" value="NZ_QWLV01000005.1"/>
</dbReference>